<keyword evidence="5 7" id="KW-1133">Transmembrane helix</keyword>
<evidence type="ECO:0000256" key="6">
    <source>
        <dbReference type="ARBA" id="ARBA00023136"/>
    </source>
</evidence>
<dbReference type="GO" id="GO:0016020">
    <property type="term" value="C:membrane"/>
    <property type="evidence" value="ECO:0007669"/>
    <property type="project" value="UniProtKB-SubCell"/>
</dbReference>
<dbReference type="InterPro" id="IPR039309">
    <property type="entry name" value="BT1"/>
</dbReference>
<organism evidence="8 9">
    <name type="scientific">Eruca vesicaria subsp. sativa</name>
    <name type="common">Garden rocket</name>
    <name type="synonym">Eruca sativa</name>
    <dbReference type="NCBI Taxonomy" id="29727"/>
    <lineage>
        <taxon>Eukaryota</taxon>
        <taxon>Viridiplantae</taxon>
        <taxon>Streptophyta</taxon>
        <taxon>Embryophyta</taxon>
        <taxon>Tracheophyta</taxon>
        <taxon>Spermatophyta</taxon>
        <taxon>Magnoliopsida</taxon>
        <taxon>eudicotyledons</taxon>
        <taxon>Gunneridae</taxon>
        <taxon>Pentapetalae</taxon>
        <taxon>rosids</taxon>
        <taxon>malvids</taxon>
        <taxon>Brassicales</taxon>
        <taxon>Brassicaceae</taxon>
        <taxon>Brassiceae</taxon>
        <taxon>Eruca</taxon>
    </lineage>
</organism>
<evidence type="ECO:0000256" key="5">
    <source>
        <dbReference type="ARBA" id="ARBA00022989"/>
    </source>
</evidence>
<protein>
    <submittedName>
        <fullName evidence="8">Uncharacterized protein</fullName>
    </submittedName>
</protein>
<proteinExistence type="inferred from homology"/>
<comment type="similarity">
    <text evidence="2">Belongs to the major facilitator superfamily. Folate-biopterin transporter (TC 2.A.71) family.</text>
</comment>
<evidence type="ECO:0000256" key="1">
    <source>
        <dbReference type="ARBA" id="ARBA00004141"/>
    </source>
</evidence>
<dbReference type="EMBL" id="CAKOAT010136710">
    <property type="protein sequence ID" value="CAH8337552.1"/>
    <property type="molecule type" value="Genomic_DNA"/>
</dbReference>
<feature type="transmembrane region" description="Helical" evidence="7">
    <location>
        <begin position="57"/>
        <end position="76"/>
    </location>
</feature>
<evidence type="ECO:0000256" key="4">
    <source>
        <dbReference type="ARBA" id="ARBA00022692"/>
    </source>
</evidence>
<reference evidence="8 9" key="1">
    <citation type="submission" date="2022-03" db="EMBL/GenBank/DDBJ databases">
        <authorList>
            <person name="Macdonald S."/>
            <person name="Ahmed S."/>
            <person name="Newling K."/>
        </authorList>
    </citation>
    <scope>NUCLEOTIDE SEQUENCE [LARGE SCALE GENOMIC DNA]</scope>
</reference>
<dbReference type="AlphaFoldDB" id="A0ABC8JRB4"/>
<keyword evidence="9" id="KW-1185">Reference proteome</keyword>
<comment type="caution">
    <text evidence="8">The sequence shown here is derived from an EMBL/GenBank/DDBJ whole genome shotgun (WGS) entry which is preliminary data.</text>
</comment>
<keyword evidence="6 7" id="KW-0472">Membrane</keyword>
<comment type="subcellular location">
    <subcellularLocation>
        <location evidence="1">Membrane</location>
        <topology evidence="1">Multi-pass membrane protein</topology>
    </subcellularLocation>
</comment>
<dbReference type="SUPFAM" id="SSF103473">
    <property type="entry name" value="MFS general substrate transporter"/>
    <property type="match status" value="1"/>
</dbReference>
<evidence type="ECO:0000313" key="9">
    <source>
        <dbReference type="Proteomes" id="UP001642260"/>
    </source>
</evidence>
<gene>
    <name evidence="8" type="ORF">ERUC_LOCUS14569</name>
</gene>
<dbReference type="InterPro" id="IPR036259">
    <property type="entry name" value="MFS_trans_sf"/>
</dbReference>
<evidence type="ECO:0000256" key="7">
    <source>
        <dbReference type="SAM" id="Phobius"/>
    </source>
</evidence>
<name>A0ABC8JRB4_ERUVS</name>
<dbReference type="PANTHER" id="PTHR31585">
    <property type="entry name" value="FOLATE-BIOPTERIN TRANSPORTER 1, CHLOROPLASTIC"/>
    <property type="match status" value="1"/>
</dbReference>
<feature type="transmembrane region" description="Helical" evidence="7">
    <location>
        <begin position="29"/>
        <end position="51"/>
    </location>
</feature>
<evidence type="ECO:0000256" key="2">
    <source>
        <dbReference type="ARBA" id="ARBA00007015"/>
    </source>
</evidence>
<keyword evidence="4 7" id="KW-0812">Transmembrane</keyword>
<sequence length="128" mass="14063">MAIADVTIDACIAHKSNTHPSLTSDMQSLGSYSSSIGALLGFFMSGILVHLVGSKGVFGLLTFPFPVVSVVGIVFSESRVTGFSYKQVNQKFIDAGKAVWRTMKCPYLQRMVLWLLRKRLVSFSQLVQ</sequence>
<evidence type="ECO:0000313" key="8">
    <source>
        <dbReference type="EMBL" id="CAH8337552.1"/>
    </source>
</evidence>
<dbReference type="Proteomes" id="UP001642260">
    <property type="component" value="Unassembled WGS sequence"/>
</dbReference>
<dbReference type="PANTHER" id="PTHR31585:SF6">
    <property type="entry name" value="FOLATE-BIOPTERIN TRANSPORTER 2-RELATED"/>
    <property type="match status" value="1"/>
</dbReference>
<evidence type="ECO:0000256" key="3">
    <source>
        <dbReference type="ARBA" id="ARBA00022448"/>
    </source>
</evidence>
<dbReference type="Pfam" id="PF03092">
    <property type="entry name" value="BT1"/>
    <property type="match status" value="1"/>
</dbReference>
<keyword evidence="3" id="KW-0813">Transport</keyword>
<accession>A0ABC8JRB4</accession>